<feature type="compositionally biased region" description="Low complexity" evidence="10">
    <location>
        <begin position="614"/>
        <end position="640"/>
    </location>
</feature>
<feature type="transmembrane region" description="Helical" evidence="9">
    <location>
        <begin position="571"/>
        <end position="590"/>
    </location>
</feature>
<comment type="pathway">
    <text evidence="2">Protein modification; protein glycosylation.</text>
</comment>
<keyword evidence="13" id="KW-1185">Reference proteome</keyword>
<dbReference type="InParanoid" id="D7G2R7"/>
<feature type="transmembrane region" description="Helical" evidence="9">
    <location>
        <begin position="512"/>
        <end position="534"/>
    </location>
</feature>
<gene>
    <name evidence="12" type="ORF">Esi_0048_0119</name>
</gene>
<accession>D7G2R7</accession>
<keyword evidence="5" id="KW-0256">Endoplasmic reticulum</keyword>
<evidence type="ECO:0000256" key="5">
    <source>
        <dbReference type="ARBA" id="ARBA00022824"/>
    </source>
</evidence>
<evidence type="ECO:0000256" key="2">
    <source>
        <dbReference type="ARBA" id="ARBA00004922"/>
    </source>
</evidence>
<evidence type="ECO:0000256" key="8">
    <source>
        <dbReference type="ARBA" id="ARBA00045912"/>
    </source>
</evidence>
<keyword evidence="7 9" id="KW-0472">Membrane</keyword>
<dbReference type="AlphaFoldDB" id="D7G2R7"/>
<feature type="transmembrane region" description="Helical" evidence="9">
    <location>
        <begin position="462"/>
        <end position="484"/>
    </location>
</feature>
<feature type="transmembrane region" description="Helical" evidence="9">
    <location>
        <begin position="701"/>
        <end position="720"/>
    </location>
</feature>
<feature type="region of interest" description="Disordered" evidence="10">
    <location>
        <begin position="737"/>
        <end position="763"/>
    </location>
</feature>
<feature type="signal peptide" evidence="11">
    <location>
        <begin position="1"/>
        <end position="26"/>
    </location>
</feature>
<evidence type="ECO:0000256" key="6">
    <source>
        <dbReference type="ARBA" id="ARBA00022989"/>
    </source>
</evidence>
<comment type="function">
    <text evidence="8 9">Intramembrane glycolipid transporter that operates in the biosynthetic pathway of dolichol-linked oligosaccharides, the glycan precursors employed in protein asparagine (N)-glycosylation. The sequential addition of sugars to dolichol pyrophosphate produces dolichol-linked oligosaccharides containing fourteen sugars, including two GlcNAcs, nine mannoses and three glucoses. Once assembled, the oligosaccharide is transferred from the lipid to nascent proteins by oligosaccharyltransferases. The assembly of dolichol-linked oligosaccharides begins on the cytosolic side of the endoplasmic reticulum membrane and finishes in its lumen. RFT1 could mediate the translocation of the cytosolically oriented intermediate DolPP-GlcNAc2Man5, produced by ALG11, into the ER lumen where dolichol-linked oligosaccharides assembly continues. However, the intramembrane lipid transporter activity could not be confirmed in vitro.</text>
</comment>
<comment type="similarity">
    <text evidence="3 9">Belongs to the RFT1 family.</text>
</comment>
<keyword evidence="6 9" id="KW-1133">Transmembrane helix</keyword>
<evidence type="ECO:0000256" key="1">
    <source>
        <dbReference type="ARBA" id="ARBA00004477"/>
    </source>
</evidence>
<name>D7G2R7_ECTSI</name>
<feature type="region of interest" description="Disordered" evidence="10">
    <location>
        <begin position="605"/>
        <end position="655"/>
    </location>
</feature>
<feature type="transmembrane region" description="Helical" evidence="9">
    <location>
        <begin position="655"/>
        <end position="681"/>
    </location>
</feature>
<dbReference type="Proteomes" id="UP000002630">
    <property type="component" value="Linkage Group LG23"/>
</dbReference>
<dbReference type="OrthoDB" id="9979195at2759"/>
<evidence type="ECO:0000256" key="3">
    <source>
        <dbReference type="ARBA" id="ARBA00010288"/>
    </source>
</evidence>
<evidence type="ECO:0000256" key="11">
    <source>
        <dbReference type="SAM" id="SignalP"/>
    </source>
</evidence>
<feature type="region of interest" description="Disordered" evidence="10">
    <location>
        <begin position="418"/>
        <end position="443"/>
    </location>
</feature>
<sequence length="763" mass="79942">MLLAFVQRASTFVLNVLLQRAMLSAAASDTRQPRNSALEEYGAAAITLDLISSTALFLAREPFRVALARSKVPIADEKTWVAGGNKGVAPGQQLTGERERARRRRRRREAYRRRFVNTAWISAPVGLAFAGLVRLAYPWVIRNDDFQGVEENRQAASLVCLAAAVELMCEPLALIFQYRLLVDVRVRAEAAAVLVLGVSRYLLVTRAGMGVLSFGYAQLFHSVTLFTWYVLFAVKDVARARAGAETTLPPPPPSTLVAATGQPPGTARPLAQDGGDDEGFARVRGWLPSRPIRDDDSDESGLVDSGKLRLAWALAGQSLLKHVLTEGDKIVLARATSSEHGCHRHSGGGCSQGGTLYEQGVYAIASGYGSLAARLLFQPLEEAARLMFSKLGAEAGESRQGAVPPAVTATSKALTMGATHSSLGRGGGQGRQDGGGGYGQEGDSTDGAANGKLRLRAKMASLLATLLKLVLMAGLVFVCFGFHYTETLLRLLLAGKGGGGGFSAVSEVARVLSWYCVYVLFLAANGMCEAFACAVAQGGQLTGMGAGLVASFAAFWVLVGPLTGRFGTRGLVMANAAGMACRVICSGLFIRRFFLRRTTPATPSLKPAAVGDRAASGESSRLSPSGSPHRSPSEPSRAPPNGGERRKKTATKRNLWREVVTGAVPHPGVVSIMALSSAAAYATSPAARHVAGGNGGAPLDAAKHVGVGLVCFLVTAAVFVKCEGAFLRELGALWAARRPPGPDAGRGAGSGDAAALDGADKSD</sequence>
<dbReference type="GO" id="GO:0005789">
    <property type="term" value="C:endoplasmic reticulum membrane"/>
    <property type="evidence" value="ECO:0007669"/>
    <property type="project" value="UniProtKB-SubCell"/>
</dbReference>
<dbReference type="EMBL" id="FN649748">
    <property type="protein sequence ID" value="CBJ26892.1"/>
    <property type="molecule type" value="Genomic_DNA"/>
</dbReference>
<dbReference type="GO" id="GO:0006488">
    <property type="term" value="P:dolichol-linked oligosaccharide biosynthetic process"/>
    <property type="evidence" value="ECO:0007669"/>
    <property type="project" value="InterPro"/>
</dbReference>
<keyword evidence="4 9" id="KW-0812">Transmembrane</keyword>
<evidence type="ECO:0000256" key="7">
    <source>
        <dbReference type="ARBA" id="ARBA00023136"/>
    </source>
</evidence>
<dbReference type="eggNOG" id="KOG2864">
    <property type="taxonomic scope" value="Eukaryota"/>
</dbReference>
<proteinExistence type="inferred from homology"/>
<evidence type="ECO:0000313" key="12">
    <source>
        <dbReference type="EMBL" id="CBJ26892.1"/>
    </source>
</evidence>
<evidence type="ECO:0000256" key="4">
    <source>
        <dbReference type="ARBA" id="ARBA00022692"/>
    </source>
</evidence>
<feature type="transmembrane region" description="Helical" evidence="9">
    <location>
        <begin position="541"/>
        <end position="559"/>
    </location>
</feature>
<feature type="chain" id="PRO_5003096152" description="Protein RFT1 homolog" evidence="11">
    <location>
        <begin position="27"/>
        <end position="763"/>
    </location>
</feature>
<dbReference type="STRING" id="2880.D7G2R7"/>
<comment type="subcellular location">
    <subcellularLocation>
        <location evidence="1 9">Endoplasmic reticulum membrane</location>
        <topology evidence="1 9">Multi-pass membrane protein</topology>
    </subcellularLocation>
</comment>
<dbReference type="InterPro" id="IPR007594">
    <property type="entry name" value="RFT1"/>
</dbReference>
<organism evidence="12 13">
    <name type="scientific">Ectocarpus siliculosus</name>
    <name type="common">Brown alga</name>
    <name type="synonym">Conferva siliculosa</name>
    <dbReference type="NCBI Taxonomy" id="2880"/>
    <lineage>
        <taxon>Eukaryota</taxon>
        <taxon>Sar</taxon>
        <taxon>Stramenopiles</taxon>
        <taxon>Ochrophyta</taxon>
        <taxon>PX clade</taxon>
        <taxon>Phaeophyceae</taxon>
        <taxon>Ectocarpales</taxon>
        <taxon>Ectocarpaceae</taxon>
        <taxon>Ectocarpus</taxon>
    </lineage>
</organism>
<comment type="caution">
    <text evidence="9">Lacks conserved residue(s) required for the propagation of feature annotation.</text>
</comment>
<protein>
    <recommendedName>
        <fullName evidence="9">Protein RFT1 homolog</fullName>
    </recommendedName>
</protein>
<evidence type="ECO:0000256" key="9">
    <source>
        <dbReference type="RuleBase" id="RU365067"/>
    </source>
</evidence>
<feature type="transmembrane region" description="Helical" evidence="9">
    <location>
        <begin position="115"/>
        <end position="135"/>
    </location>
</feature>
<feature type="compositionally biased region" description="Gly residues" evidence="10">
    <location>
        <begin position="424"/>
        <end position="440"/>
    </location>
</feature>
<reference evidence="12 13" key="1">
    <citation type="journal article" date="2010" name="Nature">
        <title>The Ectocarpus genome and the independent evolution of multicellularity in brown algae.</title>
        <authorList>
            <person name="Cock J.M."/>
            <person name="Sterck L."/>
            <person name="Rouze P."/>
            <person name="Scornet D."/>
            <person name="Allen A.E."/>
            <person name="Amoutzias G."/>
            <person name="Anthouard V."/>
            <person name="Artiguenave F."/>
            <person name="Aury J.M."/>
            <person name="Badger J.H."/>
            <person name="Beszteri B."/>
            <person name="Billiau K."/>
            <person name="Bonnet E."/>
            <person name="Bothwell J.H."/>
            <person name="Bowler C."/>
            <person name="Boyen C."/>
            <person name="Brownlee C."/>
            <person name="Carrano C.J."/>
            <person name="Charrier B."/>
            <person name="Cho G.Y."/>
            <person name="Coelho S.M."/>
            <person name="Collen J."/>
            <person name="Corre E."/>
            <person name="Da Silva C."/>
            <person name="Delage L."/>
            <person name="Delaroque N."/>
            <person name="Dittami S.M."/>
            <person name="Doulbeau S."/>
            <person name="Elias M."/>
            <person name="Farnham G."/>
            <person name="Gachon C.M."/>
            <person name="Gschloessl B."/>
            <person name="Heesch S."/>
            <person name="Jabbari K."/>
            <person name="Jubin C."/>
            <person name="Kawai H."/>
            <person name="Kimura K."/>
            <person name="Kloareg B."/>
            <person name="Kupper F.C."/>
            <person name="Lang D."/>
            <person name="Le Bail A."/>
            <person name="Leblanc C."/>
            <person name="Lerouge P."/>
            <person name="Lohr M."/>
            <person name="Lopez P.J."/>
            <person name="Martens C."/>
            <person name="Maumus F."/>
            <person name="Michel G."/>
            <person name="Miranda-Saavedra D."/>
            <person name="Morales J."/>
            <person name="Moreau H."/>
            <person name="Motomura T."/>
            <person name="Nagasato C."/>
            <person name="Napoli C.A."/>
            <person name="Nelson D.R."/>
            <person name="Nyvall-Collen P."/>
            <person name="Peters A.F."/>
            <person name="Pommier C."/>
            <person name="Potin P."/>
            <person name="Poulain J."/>
            <person name="Quesneville H."/>
            <person name="Read B."/>
            <person name="Rensing S.A."/>
            <person name="Ritter A."/>
            <person name="Rousvoal S."/>
            <person name="Samanta M."/>
            <person name="Samson G."/>
            <person name="Schroeder D.C."/>
            <person name="Segurens B."/>
            <person name="Strittmatter M."/>
            <person name="Tonon T."/>
            <person name="Tregear J.W."/>
            <person name="Valentin K."/>
            <person name="von Dassow P."/>
            <person name="Yamagishi T."/>
            <person name="Van de Peer Y."/>
            <person name="Wincker P."/>
        </authorList>
    </citation>
    <scope>NUCLEOTIDE SEQUENCE [LARGE SCALE GENOMIC DNA]</scope>
    <source>
        <strain evidence="13">Ec32 / CCAP1310/4</strain>
    </source>
</reference>
<dbReference type="GO" id="GO:0034203">
    <property type="term" value="P:glycolipid translocation"/>
    <property type="evidence" value="ECO:0007669"/>
    <property type="project" value="TreeGrafter"/>
</dbReference>
<dbReference type="Pfam" id="PF04506">
    <property type="entry name" value="Rft-1"/>
    <property type="match status" value="2"/>
</dbReference>
<keyword evidence="11" id="KW-0732">Signal</keyword>
<dbReference type="PANTHER" id="PTHR13117">
    <property type="entry name" value="ENDOPLASMIC RETICULUM MULTISPAN TRANSMEMBRANE PROTEIN-RELATED"/>
    <property type="match status" value="1"/>
</dbReference>
<evidence type="ECO:0000313" key="13">
    <source>
        <dbReference type="Proteomes" id="UP000002630"/>
    </source>
</evidence>
<evidence type="ECO:0000256" key="10">
    <source>
        <dbReference type="SAM" id="MobiDB-lite"/>
    </source>
</evidence>
<feature type="transmembrane region" description="Helical" evidence="9">
    <location>
        <begin position="215"/>
        <end position="234"/>
    </location>
</feature>
<feature type="region of interest" description="Disordered" evidence="10">
    <location>
        <begin position="244"/>
        <end position="276"/>
    </location>
</feature>
<dbReference type="PANTHER" id="PTHR13117:SF5">
    <property type="entry name" value="PROTEIN RFT1 HOMOLOG"/>
    <property type="match status" value="1"/>
</dbReference>
<dbReference type="EMBL" id="FN648685">
    <property type="protein sequence ID" value="CBJ26892.1"/>
    <property type="molecule type" value="Genomic_DNA"/>
</dbReference>